<dbReference type="RefSeq" id="XP_027608202.1">
    <property type="nucleotide sequence ID" value="XM_027752401.1"/>
</dbReference>
<reference evidence="1 2" key="1">
    <citation type="journal article" date="2018" name="Sci. Rep.">
        <title>Genome sequence of the cauliflower mushroom Sparassis crispa (Hanabiratake) and its association with beneficial usage.</title>
        <authorList>
            <person name="Kiyama R."/>
            <person name="Furutani Y."/>
            <person name="Kawaguchi K."/>
            <person name="Nakanishi T."/>
        </authorList>
    </citation>
    <scope>NUCLEOTIDE SEQUENCE [LARGE SCALE GENOMIC DNA]</scope>
</reference>
<name>A0A401G560_9APHY</name>
<dbReference type="AlphaFoldDB" id="A0A401G560"/>
<dbReference type="InParanoid" id="A0A401G560"/>
<organism evidence="1 2">
    <name type="scientific">Sparassis crispa</name>
    <dbReference type="NCBI Taxonomy" id="139825"/>
    <lineage>
        <taxon>Eukaryota</taxon>
        <taxon>Fungi</taxon>
        <taxon>Dikarya</taxon>
        <taxon>Basidiomycota</taxon>
        <taxon>Agaricomycotina</taxon>
        <taxon>Agaricomycetes</taxon>
        <taxon>Polyporales</taxon>
        <taxon>Sparassidaceae</taxon>
        <taxon>Sparassis</taxon>
    </lineage>
</organism>
<dbReference type="Proteomes" id="UP000287166">
    <property type="component" value="Unassembled WGS sequence"/>
</dbReference>
<evidence type="ECO:0000313" key="2">
    <source>
        <dbReference type="Proteomes" id="UP000287166"/>
    </source>
</evidence>
<dbReference type="EMBL" id="BFAD01000001">
    <property type="protein sequence ID" value="GBE77289.1"/>
    <property type="molecule type" value="Genomic_DNA"/>
</dbReference>
<evidence type="ECO:0000313" key="1">
    <source>
        <dbReference type="EMBL" id="GBE77289.1"/>
    </source>
</evidence>
<protein>
    <submittedName>
        <fullName evidence="1">Uncharacterized protein</fullName>
    </submittedName>
</protein>
<proteinExistence type="predicted"/>
<sequence>MSPIEIFVDHSSIRGITENLSSPEWSSIITLFNDVQSHLIQSKATRSAYLEILVDFYNLNDEAEHCFPSLRMKMYYTTSKTISLMYMSAAVFIQMVP</sequence>
<accession>A0A401G560</accession>
<keyword evidence="2" id="KW-1185">Reference proteome</keyword>
<dbReference type="GeneID" id="38774206"/>
<comment type="caution">
    <text evidence="1">The sequence shown here is derived from an EMBL/GenBank/DDBJ whole genome shotgun (WGS) entry which is preliminary data.</text>
</comment>
<gene>
    <name evidence="1" type="ORF">SCP_0101620</name>
</gene>